<dbReference type="EMBL" id="GBRH01176533">
    <property type="protein sequence ID" value="JAE21363.1"/>
    <property type="molecule type" value="Transcribed_RNA"/>
</dbReference>
<evidence type="ECO:0000313" key="1">
    <source>
        <dbReference type="EMBL" id="JAE21363.1"/>
    </source>
</evidence>
<reference evidence="1" key="2">
    <citation type="journal article" date="2015" name="Data Brief">
        <title>Shoot transcriptome of the giant reed, Arundo donax.</title>
        <authorList>
            <person name="Barrero R.A."/>
            <person name="Guerrero F.D."/>
            <person name="Moolhuijzen P."/>
            <person name="Goolsby J.A."/>
            <person name="Tidwell J."/>
            <person name="Bellgard S.E."/>
            <person name="Bellgard M.I."/>
        </authorList>
    </citation>
    <scope>NUCLEOTIDE SEQUENCE</scope>
    <source>
        <tissue evidence="1">Shoot tissue taken approximately 20 cm above the soil surface</tissue>
    </source>
</reference>
<dbReference type="AlphaFoldDB" id="A0A0A9GKZ3"/>
<proteinExistence type="predicted"/>
<reference evidence="1" key="1">
    <citation type="submission" date="2014-09" db="EMBL/GenBank/DDBJ databases">
        <authorList>
            <person name="Magalhaes I.L.F."/>
            <person name="Oliveira U."/>
            <person name="Santos F.R."/>
            <person name="Vidigal T.H.D.A."/>
            <person name="Brescovit A.D."/>
            <person name="Santos A.J."/>
        </authorList>
    </citation>
    <scope>NUCLEOTIDE SEQUENCE</scope>
    <source>
        <tissue evidence="1">Shoot tissue taken approximately 20 cm above the soil surface</tissue>
    </source>
</reference>
<sequence>MYPVLVVLYSEHVSNNILMKLKRETIPSGRRGMGTVPT</sequence>
<name>A0A0A9GKZ3_ARUDO</name>
<protein>
    <submittedName>
        <fullName evidence="1">Uncharacterized protein</fullName>
    </submittedName>
</protein>
<organism evidence="1">
    <name type="scientific">Arundo donax</name>
    <name type="common">Giant reed</name>
    <name type="synonym">Donax arundinaceus</name>
    <dbReference type="NCBI Taxonomy" id="35708"/>
    <lineage>
        <taxon>Eukaryota</taxon>
        <taxon>Viridiplantae</taxon>
        <taxon>Streptophyta</taxon>
        <taxon>Embryophyta</taxon>
        <taxon>Tracheophyta</taxon>
        <taxon>Spermatophyta</taxon>
        <taxon>Magnoliopsida</taxon>
        <taxon>Liliopsida</taxon>
        <taxon>Poales</taxon>
        <taxon>Poaceae</taxon>
        <taxon>PACMAD clade</taxon>
        <taxon>Arundinoideae</taxon>
        <taxon>Arundineae</taxon>
        <taxon>Arundo</taxon>
    </lineage>
</organism>
<accession>A0A0A9GKZ3</accession>